<organism evidence="2 3">
    <name type="scientific">Alkalicoccus urumqiensis</name>
    <name type="common">Bacillus urumqiensis</name>
    <dbReference type="NCBI Taxonomy" id="1548213"/>
    <lineage>
        <taxon>Bacteria</taxon>
        <taxon>Bacillati</taxon>
        <taxon>Bacillota</taxon>
        <taxon>Bacilli</taxon>
        <taxon>Bacillales</taxon>
        <taxon>Bacillaceae</taxon>
        <taxon>Alkalicoccus</taxon>
    </lineage>
</organism>
<keyword evidence="1" id="KW-1133">Transmembrane helix</keyword>
<keyword evidence="3" id="KW-1185">Reference proteome</keyword>
<gene>
    <name evidence="2" type="ORF">C6I21_01815</name>
</gene>
<dbReference type="PIRSF" id="PIRSF021292">
    <property type="entry name" value="Competence_ComGD"/>
    <property type="match status" value="1"/>
</dbReference>
<proteinExistence type="predicted"/>
<evidence type="ECO:0000313" key="2">
    <source>
        <dbReference type="EMBL" id="PRO66689.1"/>
    </source>
</evidence>
<comment type="caution">
    <text evidence="2">The sequence shown here is derived from an EMBL/GenBank/DDBJ whole genome shotgun (WGS) entry which is preliminary data.</text>
</comment>
<dbReference type="OrthoDB" id="1653576at2"/>
<keyword evidence="1" id="KW-0472">Membrane</keyword>
<dbReference type="GO" id="GO:0030420">
    <property type="term" value="P:establishment of competence for transformation"/>
    <property type="evidence" value="ECO:0007669"/>
    <property type="project" value="InterPro"/>
</dbReference>
<protein>
    <recommendedName>
        <fullName evidence="4">Competence protein ComG</fullName>
    </recommendedName>
</protein>
<sequence length="143" mass="15992">MLRNSRGYALLDVMLALVVIGVFAAAGNMLLHKNMQIVEAEQQKESVMQDLYGAQLTALSEKKLVRVRFYRSGRYTVTSGTETLLDKQADPGRSFAPGSLFGMEVYFTPSGTVRQFGTVHLTASDVRYRLVFLIGRGRFYAEK</sequence>
<dbReference type="Proteomes" id="UP000243650">
    <property type="component" value="Unassembled WGS sequence"/>
</dbReference>
<accession>A0A2P6MK75</accession>
<dbReference type="InterPro" id="IPR016785">
    <property type="entry name" value="ComGD"/>
</dbReference>
<reference evidence="2 3" key="1">
    <citation type="submission" date="2018-03" db="EMBL/GenBank/DDBJ databases">
        <title>Bacillus urumqiensis sp. nov., a moderately haloalkaliphilic bacterium isolated from a salt lake.</title>
        <authorList>
            <person name="Zhao B."/>
            <person name="Liao Z."/>
        </authorList>
    </citation>
    <scope>NUCLEOTIDE SEQUENCE [LARGE SCALE GENOMIC DNA]</scope>
    <source>
        <strain evidence="2 3">BZ-SZ-XJ18</strain>
    </source>
</reference>
<dbReference type="AlphaFoldDB" id="A0A2P6MK75"/>
<evidence type="ECO:0000313" key="3">
    <source>
        <dbReference type="Proteomes" id="UP000243650"/>
    </source>
</evidence>
<name>A0A2P6MK75_ALKUR</name>
<feature type="transmembrane region" description="Helical" evidence="1">
    <location>
        <begin position="6"/>
        <end position="26"/>
    </location>
</feature>
<evidence type="ECO:0008006" key="4">
    <source>
        <dbReference type="Google" id="ProtNLM"/>
    </source>
</evidence>
<keyword evidence="1" id="KW-0812">Transmembrane</keyword>
<evidence type="ECO:0000256" key="1">
    <source>
        <dbReference type="SAM" id="Phobius"/>
    </source>
</evidence>
<dbReference type="EMBL" id="PVNS01000002">
    <property type="protein sequence ID" value="PRO66689.1"/>
    <property type="molecule type" value="Genomic_DNA"/>
</dbReference>